<evidence type="ECO:0000256" key="5">
    <source>
        <dbReference type="ARBA" id="ARBA00022801"/>
    </source>
</evidence>
<dbReference type="SUPFAM" id="SSF50630">
    <property type="entry name" value="Acid proteases"/>
    <property type="match status" value="2"/>
</dbReference>
<evidence type="ECO:0000313" key="9">
    <source>
        <dbReference type="EnsemblPlants" id="Solyc08g005820.2.1"/>
    </source>
</evidence>
<keyword evidence="10" id="KW-1185">Reference proteome</keyword>
<keyword evidence="6" id="KW-0325">Glycoprotein</keyword>
<dbReference type="Pfam" id="PF14543">
    <property type="entry name" value="TAXi_N"/>
    <property type="match status" value="2"/>
</dbReference>
<dbReference type="PANTHER" id="PTHR47967:SF12">
    <property type="entry name" value="PEPTIDASE A1 DOMAIN-CONTAINING PROTEIN"/>
    <property type="match status" value="1"/>
</dbReference>
<keyword evidence="5" id="KW-0378">Hydrolase</keyword>
<feature type="domain" description="Peptidase A1" evidence="8">
    <location>
        <begin position="90"/>
        <end position="441"/>
    </location>
</feature>
<proteinExistence type="inferred from homology"/>
<dbReference type="InterPro" id="IPR051708">
    <property type="entry name" value="Plant_Aspart_Prot_A1"/>
</dbReference>
<evidence type="ECO:0000256" key="1">
    <source>
        <dbReference type="ARBA" id="ARBA00007447"/>
    </source>
</evidence>
<dbReference type="CDD" id="cd05476">
    <property type="entry name" value="pepsin_A_like_plant"/>
    <property type="match status" value="2"/>
</dbReference>
<dbReference type="PANTHER" id="PTHR47967">
    <property type="entry name" value="OS07G0603500 PROTEIN-RELATED"/>
    <property type="match status" value="1"/>
</dbReference>
<comment type="similarity">
    <text evidence="1">Belongs to the peptidase A1 family.</text>
</comment>
<dbReference type="InterPro" id="IPR033121">
    <property type="entry name" value="PEPTIDASE_A1"/>
</dbReference>
<evidence type="ECO:0000256" key="4">
    <source>
        <dbReference type="ARBA" id="ARBA00022750"/>
    </source>
</evidence>
<protein>
    <recommendedName>
        <fullName evidence="8">Peptidase A1 domain-containing protein</fullName>
    </recommendedName>
</protein>
<dbReference type="PaxDb" id="4081-Solyc08g005820.1.1"/>
<dbReference type="InterPro" id="IPR034161">
    <property type="entry name" value="Pepsin-like_plant"/>
</dbReference>
<evidence type="ECO:0000256" key="7">
    <source>
        <dbReference type="SAM" id="SignalP"/>
    </source>
</evidence>
<dbReference type="AlphaFoldDB" id="A0A3Q7HH16"/>
<feature type="signal peptide" evidence="7">
    <location>
        <begin position="1"/>
        <end position="25"/>
    </location>
</feature>
<feature type="chain" id="PRO_5018762980" description="Peptidase A1 domain-containing protein" evidence="7">
    <location>
        <begin position="26"/>
        <end position="761"/>
    </location>
</feature>
<evidence type="ECO:0000256" key="2">
    <source>
        <dbReference type="ARBA" id="ARBA00022670"/>
    </source>
</evidence>
<evidence type="ECO:0000256" key="3">
    <source>
        <dbReference type="ARBA" id="ARBA00022729"/>
    </source>
</evidence>
<dbReference type="GO" id="GO:0005576">
    <property type="term" value="C:extracellular region"/>
    <property type="evidence" value="ECO:0000318"/>
    <property type="project" value="GO_Central"/>
</dbReference>
<dbReference type="InterPro" id="IPR021109">
    <property type="entry name" value="Peptidase_aspartic_dom_sf"/>
</dbReference>
<keyword evidence="4" id="KW-0064">Aspartyl protease</keyword>
<dbReference type="InterPro" id="IPR032861">
    <property type="entry name" value="TAXi_N"/>
</dbReference>
<dbReference type="EnsemblPlants" id="Solyc08g005820.2.1">
    <property type="protein sequence ID" value="Solyc08g005820.2.1"/>
    <property type="gene ID" value="Solyc08g005820.2"/>
</dbReference>
<dbReference type="Gene3D" id="2.40.70.10">
    <property type="entry name" value="Acid Proteases"/>
    <property type="match status" value="4"/>
</dbReference>
<dbReference type="Proteomes" id="UP000004994">
    <property type="component" value="Chromosome 8"/>
</dbReference>
<keyword evidence="2" id="KW-0645">Protease</keyword>
<reference evidence="9" key="2">
    <citation type="submission" date="2019-01" db="UniProtKB">
        <authorList>
            <consortium name="EnsemblPlants"/>
        </authorList>
    </citation>
    <scope>IDENTIFICATION</scope>
    <source>
        <strain evidence="9">cv. Heinz 1706</strain>
    </source>
</reference>
<evidence type="ECO:0000256" key="6">
    <source>
        <dbReference type="ARBA" id="ARBA00023180"/>
    </source>
</evidence>
<dbReference type="GO" id="GO:0004190">
    <property type="term" value="F:aspartic-type endopeptidase activity"/>
    <property type="evidence" value="ECO:0000318"/>
    <property type="project" value="GO_Central"/>
</dbReference>
<evidence type="ECO:0000313" key="10">
    <source>
        <dbReference type="Proteomes" id="UP000004994"/>
    </source>
</evidence>
<keyword evidence="3 7" id="KW-0732">Signal</keyword>
<sequence>MEINTKSFTLMLALLSFFHLSIVSGRKSINGFTLDLIHRDSPQSPYHDPSKTPFERLQKAFHRSFSRASFLGRKSVDSIESTLTPNKGEFLMKIAIGTPPIDTFVNADTGSDLTWTQCEPCYNCFKQLTPIFNPKNSSSYKTINCHNKLCQGLLCDNNTCNYEVRYGDRSHTMGDLSIETFTFASTSTQNVSIPNIVFGCGHNNGGTFSNATSGIFGLGGGNVSIVNQMHNEIKGKFSYCLIPLELLLDSSNATSHINFGDNAVVSGPDVISTPVYKKESPTFYYLNLKGVSIGNKTLGFISSPSSRPEYDRGNIIIDSGTMLTYVPDEFYSNLESLLIRSINATRKHGTYMGLDLCYESSENGTIDVPKIVAHFTNADLELSTSNIFSQVEEGICPLGLQIALNFIHRDSPLSPHNDPSNTPFERVQKAFHRSFSRASFFRGKGVQSTLTPNEGEFLMKISIGTTPIDTFVIADTASDLTWTQCEPCLNCFKQLTPIFNPKNSSSYKTINCHNKLCQKSRCNNNTCNYVVIYGDLSHTIGDLSIETFTFSSTSSQNISIPNIVFGCGHDNGGTFPNVTSGIIGLVPMQLVTYAVVSGPDVISTPIYKKETPTFYYLNLKGVSIGNKTLEFKSSPTSQPEYDRGNIVIDSGTTLTCVPDEFYSNLESLLMLSINATRKDDPFRRLDLCYESNENGTIDVPKIVAHFTNADLELSTSNIFTKVVEGIVCLTIVPGGTNQISIIGYDLKANKLSFKPTDCTKH</sequence>
<dbReference type="InterPro" id="IPR032799">
    <property type="entry name" value="TAXi_C"/>
</dbReference>
<dbReference type="InParanoid" id="A0A3Q7HH16"/>
<dbReference type="Pfam" id="PF14541">
    <property type="entry name" value="TAXi_C"/>
    <property type="match status" value="2"/>
</dbReference>
<dbReference type="OMA" id="CAHEQCH"/>
<dbReference type="GO" id="GO:0006508">
    <property type="term" value="P:proteolysis"/>
    <property type="evidence" value="ECO:0007669"/>
    <property type="project" value="UniProtKB-KW"/>
</dbReference>
<evidence type="ECO:0000259" key="8">
    <source>
        <dbReference type="PROSITE" id="PS51767"/>
    </source>
</evidence>
<reference evidence="9" key="1">
    <citation type="journal article" date="2012" name="Nature">
        <title>The tomato genome sequence provides insights into fleshy fruit evolution.</title>
        <authorList>
            <consortium name="Tomato Genome Consortium"/>
        </authorList>
    </citation>
    <scope>NUCLEOTIDE SEQUENCE [LARGE SCALE GENOMIC DNA]</scope>
    <source>
        <strain evidence="9">cv. Heinz 1706</strain>
    </source>
</reference>
<name>A0A3Q7HH16_SOLLC</name>
<dbReference type="Gramene" id="Solyc08g005820.2.1">
    <property type="protein sequence ID" value="Solyc08g005820.2.1"/>
    <property type="gene ID" value="Solyc08g005820.2"/>
</dbReference>
<accession>A0A3Q7HH16</accession>
<feature type="domain" description="Peptidase A1" evidence="8">
    <location>
        <begin position="457"/>
        <end position="761"/>
    </location>
</feature>
<organism evidence="9">
    <name type="scientific">Solanum lycopersicum</name>
    <name type="common">Tomato</name>
    <name type="synonym">Lycopersicon esculentum</name>
    <dbReference type="NCBI Taxonomy" id="4081"/>
    <lineage>
        <taxon>Eukaryota</taxon>
        <taxon>Viridiplantae</taxon>
        <taxon>Streptophyta</taxon>
        <taxon>Embryophyta</taxon>
        <taxon>Tracheophyta</taxon>
        <taxon>Spermatophyta</taxon>
        <taxon>Magnoliopsida</taxon>
        <taxon>eudicotyledons</taxon>
        <taxon>Gunneridae</taxon>
        <taxon>Pentapetalae</taxon>
        <taxon>asterids</taxon>
        <taxon>lamiids</taxon>
        <taxon>Solanales</taxon>
        <taxon>Solanaceae</taxon>
        <taxon>Solanoideae</taxon>
        <taxon>Solaneae</taxon>
        <taxon>Solanum</taxon>
        <taxon>Solanum subgen. Lycopersicon</taxon>
    </lineage>
</organism>
<dbReference type="PROSITE" id="PS51767">
    <property type="entry name" value="PEPTIDASE_A1"/>
    <property type="match status" value="2"/>
</dbReference>
<dbReference type="FunFam" id="2.40.70.10:FF:000016">
    <property type="entry name" value="Probable aspartic protease At2g35615"/>
    <property type="match status" value="1"/>
</dbReference>